<feature type="region of interest" description="Disordered" evidence="1">
    <location>
        <begin position="88"/>
        <end position="109"/>
    </location>
</feature>
<protein>
    <submittedName>
        <fullName evidence="2">Uncharacterized protein</fullName>
    </submittedName>
</protein>
<dbReference type="EMBL" id="CAKOGP040002036">
    <property type="protein sequence ID" value="CAJ1960022.1"/>
    <property type="molecule type" value="Genomic_DNA"/>
</dbReference>
<feature type="region of interest" description="Disordered" evidence="1">
    <location>
        <begin position="187"/>
        <end position="206"/>
    </location>
</feature>
<dbReference type="Proteomes" id="UP001295423">
    <property type="component" value="Unassembled WGS sequence"/>
</dbReference>
<accession>A0AAD2JKY6</accession>
<comment type="caution">
    <text evidence="2">The sequence shown here is derived from an EMBL/GenBank/DDBJ whole genome shotgun (WGS) entry which is preliminary data.</text>
</comment>
<evidence type="ECO:0000256" key="1">
    <source>
        <dbReference type="SAM" id="MobiDB-lite"/>
    </source>
</evidence>
<organism evidence="2 3">
    <name type="scientific">Cylindrotheca closterium</name>
    <dbReference type="NCBI Taxonomy" id="2856"/>
    <lineage>
        <taxon>Eukaryota</taxon>
        <taxon>Sar</taxon>
        <taxon>Stramenopiles</taxon>
        <taxon>Ochrophyta</taxon>
        <taxon>Bacillariophyta</taxon>
        <taxon>Bacillariophyceae</taxon>
        <taxon>Bacillariophycidae</taxon>
        <taxon>Bacillariales</taxon>
        <taxon>Bacillariaceae</taxon>
        <taxon>Cylindrotheca</taxon>
    </lineage>
</organism>
<reference evidence="2" key="1">
    <citation type="submission" date="2023-08" db="EMBL/GenBank/DDBJ databases">
        <authorList>
            <person name="Audoor S."/>
            <person name="Bilcke G."/>
        </authorList>
    </citation>
    <scope>NUCLEOTIDE SEQUENCE</scope>
</reference>
<name>A0AAD2JKY6_9STRA</name>
<feature type="region of interest" description="Disordered" evidence="1">
    <location>
        <begin position="133"/>
        <end position="152"/>
    </location>
</feature>
<evidence type="ECO:0000313" key="3">
    <source>
        <dbReference type="Proteomes" id="UP001295423"/>
    </source>
</evidence>
<proteinExistence type="predicted"/>
<sequence>MDFEEAEWTTEEDDDDYVEEEIIMVEGEADDELFFEEENVDSGIEVSAETVAAIENVLENRKNPNKFVILQGPTKEEKKKVVERLLANRKRQSIETSSPQKLSKEEKKAAIEKWIAKRRHEANKEALAKAYARRRHLARTVSPKEPSKEAKKAALEKLYRKRGSRTKKSVPHDASTDAKRALLESLYASRRRRRPKKGAIDGSHTSAKKEELERFYARWKTSSKQRVPHDASLAAKMAVLESFYAEQLSKPTLNVPNDPTIEKRSSVIEKVPVKRKSETRKDKYLRGESFSASTDELNEAGVKKAELGTRKISSSSVEEILKRMASSSDDTIDVEGELLRKIKEAEDVQQKLERQLAASGVVVAEDIDYGVCMRKVAVIGSRMTEIGSAYAVHSDKKKQDALRLEYFKLEQDMAKYSNAMFYCDEYQAEQAQRNREWEAENHKANVEALRRV</sequence>
<keyword evidence="3" id="KW-1185">Reference proteome</keyword>
<dbReference type="AlphaFoldDB" id="A0AAD2JKY6"/>
<evidence type="ECO:0000313" key="2">
    <source>
        <dbReference type="EMBL" id="CAJ1960022.1"/>
    </source>
</evidence>
<gene>
    <name evidence="2" type="ORF">CYCCA115_LOCUS18438</name>
</gene>